<dbReference type="SUPFAM" id="SSF50978">
    <property type="entry name" value="WD40 repeat-like"/>
    <property type="match status" value="1"/>
</dbReference>
<dbReference type="GO" id="GO:1905515">
    <property type="term" value="P:non-motile cilium assembly"/>
    <property type="evidence" value="ECO:0007669"/>
    <property type="project" value="TreeGrafter"/>
</dbReference>
<dbReference type="SMART" id="SM00320">
    <property type="entry name" value="WD40"/>
    <property type="match status" value="8"/>
</dbReference>
<dbReference type="InterPro" id="IPR001680">
    <property type="entry name" value="WD40_rpt"/>
</dbReference>
<accession>A0A0M0J880</accession>
<dbReference type="PROSITE" id="PS50082">
    <property type="entry name" value="WD_REPEATS_2"/>
    <property type="match status" value="1"/>
</dbReference>
<comment type="subcellular location">
    <subcellularLocation>
        <location evidence="1">Cell projection</location>
        <location evidence="1">Cilium</location>
    </subcellularLocation>
</comment>
<dbReference type="SUPFAM" id="SSF48452">
    <property type="entry name" value="TPR-like"/>
    <property type="match status" value="1"/>
</dbReference>
<organism evidence="13 14">
    <name type="scientific">Chrysochromulina tobinii</name>
    <dbReference type="NCBI Taxonomy" id="1460289"/>
    <lineage>
        <taxon>Eukaryota</taxon>
        <taxon>Haptista</taxon>
        <taxon>Haptophyta</taxon>
        <taxon>Prymnesiophyceae</taxon>
        <taxon>Prymnesiales</taxon>
        <taxon>Chrysochromulinaceae</taxon>
        <taxon>Chrysochromulina</taxon>
    </lineage>
</organism>
<feature type="domain" description="IFT122 first beta-propeller" evidence="10">
    <location>
        <begin position="14"/>
        <end position="190"/>
    </location>
</feature>
<keyword evidence="6" id="KW-0966">Cell projection</keyword>
<dbReference type="SUPFAM" id="SSF101908">
    <property type="entry name" value="Putative isomerase YbhE"/>
    <property type="match status" value="1"/>
</dbReference>
<dbReference type="GO" id="GO:0035721">
    <property type="term" value="P:intraciliary retrograde transport"/>
    <property type="evidence" value="ECO:0007669"/>
    <property type="project" value="TreeGrafter"/>
</dbReference>
<evidence type="ECO:0000256" key="2">
    <source>
        <dbReference type="ARBA" id="ARBA00019442"/>
    </source>
</evidence>
<dbReference type="GO" id="GO:0097730">
    <property type="term" value="C:non-motile cilium"/>
    <property type="evidence" value="ECO:0007669"/>
    <property type="project" value="TreeGrafter"/>
</dbReference>
<keyword evidence="3 7" id="KW-0853">WD repeat</keyword>
<feature type="domain" description="Intraflagellar transport protein 122 homolog TPR" evidence="12">
    <location>
        <begin position="561"/>
        <end position="764"/>
    </location>
</feature>
<dbReference type="GO" id="GO:0061512">
    <property type="term" value="P:protein localization to cilium"/>
    <property type="evidence" value="ECO:0007669"/>
    <property type="project" value="TreeGrafter"/>
</dbReference>
<evidence type="ECO:0000256" key="7">
    <source>
        <dbReference type="PROSITE-ProRule" id="PRU00221"/>
    </source>
</evidence>
<evidence type="ECO:0000256" key="5">
    <source>
        <dbReference type="ARBA" id="ARBA00023069"/>
    </source>
</evidence>
<evidence type="ECO:0000313" key="13">
    <source>
        <dbReference type="EMBL" id="KOO22799.1"/>
    </source>
</evidence>
<dbReference type="InterPro" id="IPR011990">
    <property type="entry name" value="TPR-like_helical_dom_sf"/>
</dbReference>
<dbReference type="FunFam" id="2.130.10.10:FF:000176">
    <property type="entry name" value="Intraflagellar transport protein 122 homolog"/>
    <property type="match status" value="1"/>
</dbReference>
<evidence type="ECO:0000313" key="14">
    <source>
        <dbReference type="Proteomes" id="UP000037460"/>
    </source>
</evidence>
<evidence type="ECO:0000259" key="9">
    <source>
        <dbReference type="Pfam" id="PF23377"/>
    </source>
</evidence>
<evidence type="ECO:0000256" key="4">
    <source>
        <dbReference type="ARBA" id="ARBA00022737"/>
    </source>
</evidence>
<dbReference type="OrthoDB" id="10255582at2759"/>
<dbReference type="Pfam" id="PF25144">
    <property type="entry name" value="Zn_ribbon_IFT122"/>
    <property type="match status" value="1"/>
</dbReference>
<dbReference type="PROSITE" id="PS50294">
    <property type="entry name" value="WD_REPEATS_REGION"/>
    <property type="match status" value="1"/>
</dbReference>
<dbReference type="Pfam" id="PF25295">
    <property type="entry name" value="TPR_IFT122"/>
    <property type="match status" value="2"/>
</dbReference>
<feature type="domain" description="IFT122 first beta-propeller" evidence="10">
    <location>
        <begin position="192"/>
        <end position="293"/>
    </location>
</feature>
<evidence type="ECO:0000259" key="12">
    <source>
        <dbReference type="Pfam" id="PF25295"/>
    </source>
</evidence>
<dbReference type="InterPro" id="IPR039857">
    <property type="entry name" value="Ift122/121"/>
</dbReference>
<gene>
    <name evidence="13" type="ORF">Ctob_000644</name>
</gene>
<evidence type="ECO:0000259" key="11">
    <source>
        <dbReference type="Pfam" id="PF25144"/>
    </source>
</evidence>
<dbReference type="Pfam" id="PF23377">
    <property type="entry name" value="Beta-prop_IFT122_2nd"/>
    <property type="match status" value="1"/>
</dbReference>
<keyword evidence="4" id="KW-0677">Repeat</keyword>
<dbReference type="Gene3D" id="1.25.40.470">
    <property type="match status" value="1"/>
</dbReference>
<dbReference type="InterPro" id="IPR056838">
    <property type="entry name" value="Zn_ribbon_IFT122"/>
</dbReference>
<feature type="domain" description="IFT122 zinc ribbon" evidence="11">
    <location>
        <begin position="1033"/>
        <end position="1076"/>
    </location>
</feature>
<comment type="caution">
    <text evidence="13">The sequence shown here is derived from an EMBL/GenBank/DDBJ whole genome shotgun (WGS) entry which is preliminary data.</text>
</comment>
<protein>
    <recommendedName>
        <fullName evidence="2">Intraflagellar transport protein 122 homolog</fullName>
    </recommendedName>
</protein>
<dbReference type="InterPro" id="IPR056153">
    <property type="entry name" value="Beta-prop_IFT122_1st"/>
</dbReference>
<reference evidence="14" key="1">
    <citation type="journal article" date="2015" name="PLoS Genet.">
        <title>Genome Sequence and Transcriptome Analyses of Chrysochromulina tobin: Metabolic Tools for Enhanced Algal Fitness in the Prominent Order Prymnesiales (Haptophyceae).</title>
        <authorList>
            <person name="Hovde B.T."/>
            <person name="Deodato C.R."/>
            <person name="Hunsperger H.M."/>
            <person name="Ryken S.A."/>
            <person name="Yost W."/>
            <person name="Jha R.K."/>
            <person name="Patterson J."/>
            <person name="Monnat R.J. Jr."/>
            <person name="Barlow S.B."/>
            <person name="Starkenburg S.R."/>
            <person name="Cattolico R.A."/>
        </authorList>
    </citation>
    <scope>NUCLEOTIDE SEQUENCE</scope>
    <source>
        <strain evidence="14">CCMP291</strain>
    </source>
</reference>
<dbReference type="PANTHER" id="PTHR12764:SF4">
    <property type="entry name" value="INTRAFLAGELLAR TRANSPORT PROTEIN 122 HOMOLOG"/>
    <property type="match status" value="1"/>
</dbReference>
<dbReference type="GO" id="GO:0030991">
    <property type="term" value="C:intraciliary transport particle A"/>
    <property type="evidence" value="ECO:0007669"/>
    <property type="project" value="TreeGrafter"/>
</dbReference>
<dbReference type="Pfam" id="PF25143">
    <property type="entry name" value="Zn_ribbon_IFT122_C"/>
    <property type="match status" value="1"/>
</dbReference>
<dbReference type="PANTHER" id="PTHR12764">
    <property type="entry name" value="WD REPEAT DOMAIN-RELATED"/>
    <property type="match status" value="1"/>
</dbReference>
<evidence type="ECO:0000256" key="3">
    <source>
        <dbReference type="ARBA" id="ARBA00022574"/>
    </source>
</evidence>
<dbReference type="Proteomes" id="UP000037460">
    <property type="component" value="Unassembled WGS sequence"/>
</dbReference>
<feature type="repeat" description="WD" evidence="7">
    <location>
        <begin position="55"/>
        <end position="86"/>
    </location>
</feature>
<dbReference type="EMBL" id="JWZX01003249">
    <property type="protein sequence ID" value="KOO22799.1"/>
    <property type="molecule type" value="Genomic_DNA"/>
</dbReference>
<dbReference type="Pfam" id="PF23381">
    <property type="entry name" value="Beta-prop_IFT122_1st"/>
    <property type="match status" value="2"/>
</dbReference>
<dbReference type="InterPro" id="IPR015943">
    <property type="entry name" value="WD40/YVTN_repeat-like_dom_sf"/>
</dbReference>
<dbReference type="InterPro" id="IPR036322">
    <property type="entry name" value="WD40_repeat_dom_sf"/>
</dbReference>
<feature type="domain" description="IFT122 second beta-propeller" evidence="9">
    <location>
        <begin position="299"/>
        <end position="553"/>
    </location>
</feature>
<proteinExistence type="predicted"/>
<keyword evidence="13" id="KW-0282">Flagellum</keyword>
<feature type="region of interest" description="Disordered" evidence="8">
    <location>
        <begin position="1092"/>
        <end position="1121"/>
    </location>
</feature>
<evidence type="ECO:0000256" key="6">
    <source>
        <dbReference type="ARBA" id="ARBA00023273"/>
    </source>
</evidence>
<dbReference type="Gene3D" id="2.130.10.10">
    <property type="entry name" value="YVTN repeat-like/Quinoprotein amine dehydrogenase"/>
    <property type="match status" value="2"/>
</dbReference>
<keyword evidence="5" id="KW-0969">Cilium</keyword>
<dbReference type="InterPro" id="IPR057411">
    <property type="entry name" value="TPR_IFT122"/>
</dbReference>
<evidence type="ECO:0000256" key="1">
    <source>
        <dbReference type="ARBA" id="ARBA00004138"/>
    </source>
</evidence>
<sequence>MRALVAWSDKVPERDGVKSCIYDIAFSPDGKQLVAACGSRVLMYDCIDGDLLHSLKGHKKTLYCVAYAKDGKRFASGGEDKTIIIWTNKAEGILKYSHNDAIQCLSYNPVTQQLASGTASDFGLWSPEQKSVAKHKVSSRICCMSWTVDGTVLTLGMFDGSISIRDKAGKEKTSIERKAAIWSLAWNPSRDESPNLLAVGCWDQTLSFYDVTGAQHGKDRALGHDPACISYFANGEYLCVGGSDRKATLWTKEGVRLTTIAERDDWVWCCVPRPNANHVAIGCNDGTISLYQLKFLTVHGLYRERYAYREYMTDVVVQNMVTESKVRIKCRSYVRKIAIYKERLAVQLPDRLLIYELSADEAGGEIAYRPVERLQLDVDCNLLVVTSQHFLLCVEKKLQLYSLTNVREREWVLEDVIRYIKPVGGPPGREGLVAGCADGTVVQIFIDNPFPVPLIKHTAPIRCLDLSMHRDKLAIVDDHAALVVYDLLTGATLAEEQNAEAVVWNTEVPDMLCFSGHGTLSIKTGSFPVHQQRMQGVVVGFKGSRIYGLNYVALQAIDVPQSATLYRYIEKRDFAGAYMVACLGVTDADWKQLAQESLKALALDVSRKAYVRLRDTRYLDLITRLEAERRQPGHDDQVLIATVLAYQGKLQEAARLFCKANRVERAIDMYSDLRKWEEARQYAHSASPEAAQELVKRQARWAEETNDTSVAYQTYIAAGEIIKAIHILGGKGWYDQLADVSKTLDPKTQAAELRACLAYLSKAAKEAPPPPPPPAISLGGALKVGGFMSKLKKAAGIQQPAAVGHAKDIFLKLGDVEGLLTLQVDHCQWDEALKLIEQHPKLAPKVYLPYAQWLIGADRFEEAQEAFKQAGEGPKSLEMLRTLIHNAVLEHRYQDAGHYLWVLATETLAAAPERPGPEVLREFDRCRRMSEQYYAYNSIHKYTDEPFTALTPDTVFNISRTLLAQLLREPAPFGVSKAYCLFALAKQSKALGANRLARFALEKLNTFKVPPAWFEPVDLFALSIRARPPNDADELQPSCFRCQTINPLLNQNGDKCTACGHPCIRSFVNFELLPLVRFTPSRDMTQMEALTLLRREPPPRKLSRPRGPDNPWGNDGPDVQTLSLAGDAQAAEAAGVVDIDDPFTKAMLEFEPTGRFTPTIASREMMLQMSAADVFVLQWPTSARPLEFFRNMLPDVPVVCCHECNHFFHEEDWELAVMKNGKCPFCRAKADASDNGSAVTYPVAARNAPIMGNEPRFQAPSPIS</sequence>
<feature type="domain" description="Intraflagellar transport protein 122 homolog TPR" evidence="12">
    <location>
        <begin position="793"/>
        <end position="977"/>
    </location>
</feature>
<dbReference type="AlphaFoldDB" id="A0A0M0J880"/>
<dbReference type="InterPro" id="IPR056152">
    <property type="entry name" value="Beta-prop_IFT122_2nd"/>
</dbReference>
<name>A0A0M0J880_9EUKA</name>
<keyword evidence="14" id="KW-1185">Reference proteome</keyword>
<evidence type="ECO:0000259" key="10">
    <source>
        <dbReference type="Pfam" id="PF23381"/>
    </source>
</evidence>
<evidence type="ECO:0000256" key="8">
    <source>
        <dbReference type="SAM" id="MobiDB-lite"/>
    </source>
</evidence>